<dbReference type="GO" id="GO:0000978">
    <property type="term" value="F:RNA polymerase II cis-regulatory region sequence-specific DNA binding"/>
    <property type="evidence" value="ECO:0007669"/>
    <property type="project" value="TreeGrafter"/>
</dbReference>
<dbReference type="PROSITE" id="PS00028">
    <property type="entry name" value="ZINC_FINGER_C2H2_1"/>
    <property type="match status" value="3"/>
</dbReference>
<dbReference type="InterPro" id="IPR013087">
    <property type="entry name" value="Znf_C2H2_type"/>
</dbReference>
<keyword evidence="13" id="KW-1185">Reference proteome</keyword>
<feature type="domain" description="C2H2-type" evidence="11">
    <location>
        <begin position="95"/>
        <end position="122"/>
    </location>
</feature>
<evidence type="ECO:0000256" key="1">
    <source>
        <dbReference type="ARBA" id="ARBA00004123"/>
    </source>
</evidence>
<feature type="domain" description="C2H2-type" evidence="11">
    <location>
        <begin position="620"/>
        <end position="648"/>
    </location>
</feature>
<dbReference type="Proteomes" id="UP001295444">
    <property type="component" value="Chromosome 01"/>
</dbReference>
<feature type="domain" description="C2H2-type" evidence="11">
    <location>
        <begin position="564"/>
        <end position="591"/>
    </location>
</feature>
<comment type="subcellular location">
    <subcellularLocation>
        <location evidence="1">Nucleus</location>
    </subcellularLocation>
</comment>
<evidence type="ECO:0000256" key="2">
    <source>
        <dbReference type="ARBA" id="ARBA00022723"/>
    </source>
</evidence>
<keyword evidence="6 12" id="KW-0238">DNA-binding</keyword>
<keyword evidence="2" id="KW-0479">Metal-binding</keyword>
<dbReference type="FunFam" id="3.30.160.60:FF:000013">
    <property type="entry name" value="Putative zinc finger E-box-binding homeobox 2"/>
    <property type="match status" value="2"/>
</dbReference>
<feature type="domain" description="C2H2-type" evidence="11">
    <location>
        <begin position="592"/>
        <end position="619"/>
    </location>
</feature>
<dbReference type="GO" id="GO:0008270">
    <property type="term" value="F:zinc ion binding"/>
    <property type="evidence" value="ECO:0007669"/>
    <property type="project" value="UniProtKB-KW"/>
</dbReference>
<keyword evidence="5" id="KW-0862">Zinc</keyword>
<dbReference type="InterPro" id="IPR051574">
    <property type="entry name" value="ZnF_E-box_Homeobox"/>
</dbReference>
<feature type="region of interest" description="Disordered" evidence="10">
    <location>
        <begin position="663"/>
        <end position="686"/>
    </location>
</feature>
<dbReference type="AlphaFoldDB" id="A0AAD1VR51"/>
<keyword evidence="8" id="KW-0539">Nucleus</keyword>
<dbReference type="SUPFAM" id="SSF57667">
    <property type="entry name" value="beta-beta-alpha zinc fingers"/>
    <property type="match status" value="3"/>
</dbReference>
<keyword evidence="3" id="KW-0677">Repeat</keyword>
<evidence type="ECO:0000256" key="10">
    <source>
        <dbReference type="SAM" id="MobiDB-lite"/>
    </source>
</evidence>
<dbReference type="Gene3D" id="3.30.160.60">
    <property type="entry name" value="Classic Zinc Finger"/>
    <property type="match status" value="5"/>
</dbReference>
<dbReference type="FunFam" id="3.30.160.60:FF:000744">
    <property type="entry name" value="zinc finger E-box-binding homeobox 1"/>
    <property type="match status" value="1"/>
</dbReference>
<keyword evidence="4 9" id="KW-0863">Zinc-finger</keyword>
<reference evidence="12" key="1">
    <citation type="submission" date="2022-03" db="EMBL/GenBank/DDBJ databases">
        <authorList>
            <person name="Alioto T."/>
            <person name="Alioto T."/>
            <person name="Gomez Garrido J."/>
        </authorList>
    </citation>
    <scope>NUCLEOTIDE SEQUENCE</scope>
</reference>
<evidence type="ECO:0000256" key="6">
    <source>
        <dbReference type="ARBA" id="ARBA00023125"/>
    </source>
</evidence>
<evidence type="ECO:0000313" key="12">
    <source>
        <dbReference type="EMBL" id="CAH2224452.1"/>
    </source>
</evidence>
<evidence type="ECO:0000256" key="5">
    <source>
        <dbReference type="ARBA" id="ARBA00022833"/>
    </source>
</evidence>
<dbReference type="Pfam" id="PF00096">
    <property type="entry name" value="zf-C2H2"/>
    <property type="match status" value="2"/>
</dbReference>
<dbReference type="EMBL" id="OW240912">
    <property type="protein sequence ID" value="CAH2224452.1"/>
    <property type="molecule type" value="Genomic_DNA"/>
</dbReference>
<organism evidence="12 13">
    <name type="scientific">Pelobates cultripes</name>
    <name type="common">Western spadefoot toad</name>
    <dbReference type="NCBI Taxonomy" id="61616"/>
    <lineage>
        <taxon>Eukaryota</taxon>
        <taxon>Metazoa</taxon>
        <taxon>Chordata</taxon>
        <taxon>Craniata</taxon>
        <taxon>Vertebrata</taxon>
        <taxon>Euteleostomi</taxon>
        <taxon>Amphibia</taxon>
        <taxon>Batrachia</taxon>
        <taxon>Anura</taxon>
        <taxon>Pelobatoidea</taxon>
        <taxon>Pelobatidae</taxon>
        <taxon>Pelobates</taxon>
    </lineage>
</organism>
<keyword evidence="7 12" id="KW-0371">Homeobox</keyword>
<dbReference type="PANTHER" id="PTHR24391">
    <property type="entry name" value="HISTONE H4 TRANSCRIPTION FACTOR-RELATED"/>
    <property type="match status" value="1"/>
</dbReference>
<dbReference type="PROSITE" id="PS50157">
    <property type="entry name" value="ZINC_FINGER_C2H2_2"/>
    <property type="match status" value="4"/>
</dbReference>
<sequence>MDMDLSINPDAHGKEIEKLTFKTKHQNQCGSNEHGVDITDRKSCELCGKEYRQQIIDSNPHDVKSEISYSYCSCSIAYEEDVQIKKTTEKDSRKFKCAECGKAFKFKHHLKEHIRIHSGEKPYECSKCKRRFSHSGSYSSHLNNRKCFPIDNVTPVDSSPMLSRSSHNMKRKGERLNDQYSSPPGFHDQSVRNWLIYSPVSGSLTKPHIAWLNGDSNCLDGSTDRLSTDMKLGTLNTNLHEAPDPWYFGSAWCSNLQHIQVHDNGWSGNNVKQFATPFPVCLQRPRVMTSDIHYAMYPPEALVLGHQRQDSMIKNNTILSTMFQREFHKDNLLESLQNGSVWSPGVSPRKCLLTNSHSSVERHLKVKNAIGRDQSLLPTFANVHEIEEQAGLSSVCDRSWQTLPNLSKHIFSPCNTNQQVPQTEPLDLSLPKLCRRSPTPTAFDTGSIKDGNCKYKKSKSVQLDTIPSMRCNEPQSEAVELSCIFPSVLHSIIQSHHSIHHASHNFHGLPLYPLVNYLYGNKYPEMTSLKEDLISPGRLFKSASEEDDKSTIRRKLQKTENGLYGCDQCNKTFQKSSSLLRHKYEHTGSRPHQCTVCPKAFKHKHHLIEHVRLHSGEKPYCCDKCGKRFSHSGSFSQHMNHRYSYCRKDLTDLSENSQIVWEENTTDDKNHLNMQTNEEPEATGEH</sequence>
<evidence type="ECO:0000256" key="4">
    <source>
        <dbReference type="ARBA" id="ARBA00022771"/>
    </source>
</evidence>
<dbReference type="SMART" id="SM00355">
    <property type="entry name" value="ZnF_C2H2"/>
    <property type="match status" value="5"/>
</dbReference>
<evidence type="ECO:0000259" key="11">
    <source>
        <dbReference type="PROSITE" id="PS50157"/>
    </source>
</evidence>
<protein>
    <submittedName>
        <fullName evidence="12">Zinc finger E-box-binding homeobox 1 isoform X2</fullName>
    </submittedName>
</protein>
<evidence type="ECO:0000256" key="3">
    <source>
        <dbReference type="ARBA" id="ARBA00022737"/>
    </source>
</evidence>
<evidence type="ECO:0000256" key="7">
    <source>
        <dbReference type="ARBA" id="ARBA00023155"/>
    </source>
</evidence>
<name>A0AAD1VR51_PELCU</name>
<dbReference type="GO" id="GO:0000981">
    <property type="term" value="F:DNA-binding transcription factor activity, RNA polymerase II-specific"/>
    <property type="evidence" value="ECO:0007669"/>
    <property type="project" value="TreeGrafter"/>
</dbReference>
<dbReference type="GO" id="GO:0005634">
    <property type="term" value="C:nucleus"/>
    <property type="evidence" value="ECO:0007669"/>
    <property type="project" value="UniProtKB-SubCell"/>
</dbReference>
<dbReference type="PANTHER" id="PTHR24391:SF29">
    <property type="entry name" value="ZINC FINGER E-BOX-BINDING HOMEOBOX 1-LIKE"/>
    <property type="match status" value="1"/>
</dbReference>
<dbReference type="InterPro" id="IPR036236">
    <property type="entry name" value="Znf_C2H2_sf"/>
</dbReference>
<dbReference type="FunFam" id="3.30.160.60:FF:000145">
    <property type="entry name" value="Zinc finger protein 574"/>
    <property type="match status" value="1"/>
</dbReference>
<dbReference type="FunFam" id="3.30.160.60:FF:000045">
    <property type="entry name" value="ZFP69 zinc finger protein B"/>
    <property type="match status" value="1"/>
</dbReference>
<accession>A0AAD1VR51</accession>
<gene>
    <name evidence="12" type="ORF">PECUL_23A035023</name>
</gene>
<dbReference type="GO" id="GO:0000122">
    <property type="term" value="P:negative regulation of transcription by RNA polymerase II"/>
    <property type="evidence" value="ECO:0007669"/>
    <property type="project" value="UniProtKB-ARBA"/>
</dbReference>
<evidence type="ECO:0000256" key="9">
    <source>
        <dbReference type="PROSITE-ProRule" id="PRU00042"/>
    </source>
</evidence>
<proteinExistence type="predicted"/>
<evidence type="ECO:0000256" key="8">
    <source>
        <dbReference type="ARBA" id="ARBA00023242"/>
    </source>
</evidence>
<evidence type="ECO:0000313" key="13">
    <source>
        <dbReference type="Proteomes" id="UP001295444"/>
    </source>
</evidence>